<dbReference type="InterPro" id="IPR006474">
    <property type="entry name" value="Helicase_Cas3_CRISPR-ass_core"/>
</dbReference>
<dbReference type="Proteomes" id="UP000253872">
    <property type="component" value="Unassembled WGS sequence"/>
</dbReference>
<comment type="caution">
    <text evidence="12">The sequence shown here is derived from an EMBL/GenBank/DDBJ whole genome shotgun (WGS) entry which is preliminary data.</text>
</comment>
<dbReference type="Gene3D" id="1.10.3210.30">
    <property type="match status" value="1"/>
</dbReference>
<evidence type="ECO:0000256" key="1">
    <source>
        <dbReference type="ARBA" id="ARBA00006847"/>
    </source>
</evidence>
<keyword evidence="9" id="KW-0051">Antiviral defense</keyword>
<feature type="domain" description="HD Cas3-type" evidence="11">
    <location>
        <begin position="28"/>
        <end position="194"/>
    </location>
</feature>
<dbReference type="AlphaFoldDB" id="A0A369YHB2"/>
<reference evidence="12 13" key="1">
    <citation type="submission" date="2018-05" db="EMBL/GenBank/DDBJ databases">
        <title>Draft Genome Sequences for a Diverse set of 7 Haemophilus Species.</title>
        <authorList>
            <person name="Nichols M."/>
            <person name="Topaz N."/>
            <person name="Wang X."/>
            <person name="Wang X."/>
            <person name="Boxrud D."/>
        </authorList>
    </citation>
    <scope>NUCLEOTIDE SEQUENCE [LARGE SCALE GENOMIC DNA]</scope>
    <source>
        <strain evidence="12 13">C2002001239</strain>
    </source>
</reference>
<dbReference type="Pfam" id="PF00270">
    <property type="entry name" value="DEAD"/>
    <property type="match status" value="1"/>
</dbReference>
<dbReference type="GO" id="GO:0046872">
    <property type="term" value="F:metal ion binding"/>
    <property type="evidence" value="ECO:0007669"/>
    <property type="project" value="UniProtKB-KW"/>
</dbReference>
<accession>A0A369YHB2</accession>
<evidence type="ECO:0000313" key="13">
    <source>
        <dbReference type="Proteomes" id="UP000253872"/>
    </source>
</evidence>
<keyword evidence="8" id="KW-0067">ATP-binding</keyword>
<evidence type="ECO:0000256" key="9">
    <source>
        <dbReference type="ARBA" id="ARBA00023118"/>
    </source>
</evidence>
<dbReference type="InterPro" id="IPR054712">
    <property type="entry name" value="Cas3-like_dom"/>
</dbReference>
<feature type="domain" description="Helicase ATP-binding" evidence="10">
    <location>
        <begin position="263"/>
        <end position="450"/>
    </location>
</feature>
<gene>
    <name evidence="12" type="primary">cas3</name>
    <name evidence="12" type="ORF">DPV93_03825</name>
</gene>
<evidence type="ECO:0000256" key="5">
    <source>
        <dbReference type="ARBA" id="ARBA00022741"/>
    </source>
</evidence>
<dbReference type="InterPro" id="IPR011545">
    <property type="entry name" value="DEAD/DEAH_box_helicase_dom"/>
</dbReference>
<comment type="similarity">
    <text evidence="1">In the N-terminal section; belongs to the CRISPR-associated nuclease Cas3-HD family.</text>
</comment>
<dbReference type="GO" id="GO:0003676">
    <property type="term" value="F:nucleic acid binding"/>
    <property type="evidence" value="ECO:0007669"/>
    <property type="project" value="InterPro"/>
</dbReference>
<evidence type="ECO:0000256" key="4">
    <source>
        <dbReference type="ARBA" id="ARBA00022723"/>
    </source>
</evidence>
<dbReference type="RefSeq" id="WP_111402355.1">
    <property type="nucleotide sequence ID" value="NZ_QEPN01000002.1"/>
</dbReference>
<dbReference type="CDD" id="cd09641">
    <property type="entry name" value="Cas3''_I"/>
    <property type="match status" value="1"/>
</dbReference>
<keyword evidence="6" id="KW-0378">Hydrolase</keyword>
<keyword evidence="4" id="KW-0479">Metal-binding</keyword>
<keyword evidence="3" id="KW-0540">Nuclease</keyword>
<dbReference type="SUPFAM" id="SSF109604">
    <property type="entry name" value="HD-domain/PDEase-like"/>
    <property type="match status" value="1"/>
</dbReference>
<dbReference type="SMART" id="SM00487">
    <property type="entry name" value="DEXDc"/>
    <property type="match status" value="1"/>
</dbReference>
<dbReference type="InterPro" id="IPR014001">
    <property type="entry name" value="Helicase_ATP-bd"/>
</dbReference>
<dbReference type="PROSITE" id="PS51192">
    <property type="entry name" value="HELICASE_ATP_BIND_1"/>
    <property type="match status" value="1"/>
</dbReference>
<dbReference type="SUPFAM" id="SSF52540">
    <property type="entry name" value="P-loop containing nucleoside triphosphate hydrolases"/>
    <property type="match status" value="1"/>
</dbReference>
<dbReference type="GO" id="GO:0004386">
    <property type="term" value="F:helicase activity"/>
    <property type="evidence" value="ECO:0007669"/>
    <property type="project" value="UniProtKB-KW"/>
</dbReference>
<evidence type="ECO:0000256" key="6">
    <source>
        <dbReference type="ARBA" id="ARBA00022801"/>
    </source>
</evidence>
<dbReference type="Gene3D" id="3.40.50.300">
    <property type="entry name" value="P-loop containing nucleotide triphosphate hydrolases"/>
    <property type="match status" value="2"/>
</dbReference>
<evidence type="ECO:0000256" key="2">
    <source>
        <dbReference type="ARBA" id="ARBA00009046"/>
    </source>
</evidence>
<dbReference type="GO" id="GO:0051607">
    <property type="term" value="P:defense response to virus"/>
    <property type="evidence" value="ECO:0007669"/>
    <property type="project" value="UniProtKB-KW"/>
</dbReference>
<protein>
    <submittedName>
        <fullName evidence="12">CRISPR-associated helicase Cas3</fullName>
    </submittedName>
</protein>
<evidence type="ECO:0000256" key="8">
    <source>
        <dbReference type="ARBA" id="ARBA00022840"/>
    </source>
</evidence>
<evidence type="ECO:0000259" key="11">
    <source>
        <dbReference type="PROSITE" id="PS51643"/>
    </source>
</evidence>
<dbReference type="STRING" id="1035839.GCA_000238795_00388"/>
<dbReference type="NCBIfam" id="TIGR01596">
    <property type="entry name" value="cas3_HD"/>
    <property type="match status" value="1"/>
</dbReference>
<name>A0A369YHB2_9PAST</name>
<dbReference type="NCBIfam" id="TIGR01587">
    <property type="entry name" value="cas3_core"/>
    <property type="match status" value="1"/>
</dbReference>
<evidence type="ECO:0000313" key="12">
    <source>
        <dbReference type="EMBL" id="RDE73228.1"/>
    </source>
</evidence>
<dbReference type="InterPro" id="IPR027417">
    <property type="entry name" value="P-loop_NTPase"/>
</dbReference>
<dbReference type="Pfam" id="PF22590">
    <property type="entry name" value="Cas3-like_C_2"/>
    <property type="match status" value="1"/>
</dbReference>
<comment type="similarity">
    <text evidence="2">In the central section; belongs to the CRISPR-associated helicase Cas3 family.</text>
</comment>
<evidence type="ECO:0000256" key="7">
    <source>
        <dbReference type="ARBA" id="ARBA00022806"/>
    </source>
</evidence>
<dbReference type="InterPro" id="IPR038257">
    <property type="entry name" value="CRISPR-assoc_Cas3_HD_sf"/>
</dbReference>
<dbReference type="CDD" id="cd17930">
    <property type="entry name" value="DEXHc_cas3"/>
    <property type="match status" value="1"/>
</dbReference>
<keyword evidence="5" id="KW-0547">Nucleotide-binding</keyword>
<dbReference type="InterPro" id="IPR006483">
    <property type="entry name" value="CRISPR-assoc_Cas3_HD"/>
</dbReference>
<dbReference type="PROSITE" id="PS51643">
    <property type="entry name" value="HD_CAS3"/>
    <property type="match status" value="1"/>
</dbReference>
<organism evidence="12 13">
    <name type="scientific">Haemophilus sputorum</name>
    <dbReference type="NCBI Taxonomy" id="1078480"/>
    <lineage>
        <taxon>Bacteria</taxon>
        <taxon>Pseudomonadati</taxon>
        <taxon>Pseudomonadota</taxon>
        <taxon>Gammaproteobacteria</taxon>
        <taxon>Pasteurellales</taxon>
        <taxon>Pasteurellaceae</taxon>
        <taxon>Haemophilus</taxon>
    </lineage>
</organism>
<sequence>MDETSSCYIQTQSYYAHSAQDKLGNPLLYEHWQTLQNHATNVGNLAAAFAQIFGADEIACYTGQLHDLGKYSLPFQKRLKGEVKSVDHATAGAKIAVEHWGNVIGKLMAFCIAGHHAGLANGCGEGDNRSTLKQRLALQFDEDIPALDNLWQQEIKLPQNLSSPPLKADAHHPFFSYAFFTRMLYSCLVDADYLDTEAFYLNLENKTVKRGSYPDLNALQHNFNQFINDFRRRIAQAPEQTEAEKRNAALNRLRSEILDHGVEQAAQAQGLFTLTVPTGGGKTFTSMAFALEHAKRHGMRRMIYVIPFTSIIEQNAAEFRKAFGELGEQAVLEHHSTFDDGKLQNEATKDKLRLASENWDAPIVVTTAVQFFESLFADRSSRCRKLHNIAGSVIILDEAQMLPLNLLLPIMQAIKELAQNYRCSVVMCTATQPAVQAENGFYRGFENVREIAPKPTALFEKLRRTTVQHIGTQTDADLLAKLAEHPQMLVIVNNRRHARSLYDQAKHLDGTFHLTTLMCAKHRSQKLDEIRGRLKNDEPCRVIATSLIEAGVDVDFPLVMRAEAGLDSVAQAAGRCNREGKRPSENSFVWIFAPEEQWKAPPELAAQAAIMRLTADSFSDDLLSTQAVAAYFAELYQLKGSELDNKKILKMHNDTGQSLDFPFQTIADKFRMIESHMQPLIIPFDVDAESLISSLHHADHIGGLLRKLQPYTVQIPEKALAALYKAGRIEPINEKNFGKQFYTLIGLDLYDEVAGLSWEDTEFLKGESLVF</sequence>
<dbReference type="GO" id="GO:0016787">
    <property type="term" value="F:hydrolase activity"/>
    <property type="evidence" value="ECO:0007669"/>
    <property type="project" value="UniProtKB-KW"/>
</dbReference>
<evidence type="ECO:0000256" key="3">
    <source>
        <dbReference type="ARBA" id="ARBA00022722"/>
    </source>
</evidence>
<evidence type="ECO:0000259" key="10">
    <source>
        <dbReference type="PROSITE" id="PS51192"/>
    </source>
</evidence>
<dbReference type="GO" id="GO:0005524">
    <property type="term" value="F:ATP binding"/>
    <property type="evidence" value="ECO:0007669"/>
    <property type="project" value="UniProtKB-KW"/>
</dbReference>
<dbReference type="GO" id="GO:0004518">
    <property type="term" value="F:nuclease activity"/>
    <property type="evidence" value="ECO:0007669"/>
    <property type="project" value="UniProtKB-KW"/>
</dbReference>
<dbReference type="EMBL" id="QEPN01000002">
    <property type="protein sequence ID" value="RDE73228.1"/>
    <property type="molecule type" value="Genomic_DNA"/>
</dbReference>
<proteinExistence type="inferred from homology"/>
<keyword evidence="7" id="KW-0347">Helicase</keyword>